<accession>A0A6C0J9N2</accession>
<dbReference type="InterPro" id="IPR001568">
    <property type="entry name" value="RNase_T2-like"/>
</dbReference>
<dbReference type="GO" id="GO:0003723">
    <property type="term" value="F:RNA binding"/>
    <property type="evidence" value="ECO:0007669"/>
    <property type="project" value="InterPro"/>
</dbReference>
<name>A0A6C0J9N2_9ZZZZ</name>
<reference evidence="2" key="1">
    <citation type="journal article" date="2020" name="Nature">
        <title>Giant virus diversity and host interactions through global metagenomics.</title>
        <authorList>
            <person name="Schulz F."/>
            <person name="Roux S."/>
            <person name="Paez-Espino D."/>
            <person name="Jungbluth S."/>
            <person name="Walsh D.A."/>
            <person name="Denef V.J."/>
            <person name="McMahon K.D."/>
            <person name="Konstantinidis K.T."/>
            <person name="Eloe-Fadrosh E.A."/>
            <person name="Kyrpides N.C."/>
            <person name="Woyke T."/>
        </authorList>
    </citation>
    <scope>NUCLEOTIDE SEQUENCE</scope>
    <source>
        <strain evidence="2">GVMAG-M-3300025860-25</strain>
    </source>
</reference>
<dbReference type="Pfam" id="PF00445">
    <property type="entry name" value="Ribonuclease_T2"/>
    <property type="match status" value="1"/>
</dbReference>
<dbReference type="Gene3D" id="3.90.730.10">
    <property type="entry name" value="Ribonuclease T2-like"/>
    <property type="match status" value="1"/>
</dbReference>
<evidence type="ECO:0000313" key="2">
    <source>
        <dbReference type="EMBL" id="QHU01511.1"/>
    </source>
</evidence>
<dbReference type="GO" id="GO:0033897">
    <property type="term" value="F:ribonuclease T2 activity"/>
    <property type="evidence" value="ECO:0007669"/>
    <property type="project" value="InterPro"/>
</dbReference>
<comment type="similarity">
    <text evidence="1">Belongs to the RNase T2 family.</text>
</comment>
<dbReference type="AlphaFoldDB" id="A0A6C0J9N2"/>
<protein>
    <submittedName>
        <fullName evidence="2">Uncharacterized protein</fullName>
    </submittedName>
</protein>
<dbReference type="SUPFAM" id="SSF55895">
    <property type="entry name" value="Ribonuclease Rh-like"/>
    <property type="match status" value="1"/>
</dbReference>
<dbReference type="EMBL" id="MN740344">
    <property type="protein sequence ID" value="QHU01511.1"/>
    <property type="molecule type" value="Genomic_DNA"/>
</dbReference>
<sequence>MFNFLYYYFFYNIETEKELETLYNLSLFKHPNGKFYINGFWHKQNIKQNILNIKKVNTFNFGSINPILLQLSKLWHSNNEKDEYFWKNEWTKYGKNVQKDMDELQYFTNSICLFHEAVKLGLPDKYYNSKTNKCLIPLDKNLKFFN</sequence>
<evidence type="ECO:0000256" key="1">
    <source>
        <dbReference type="ARBA" id="ARBA00007469"/>
    </source>
</evidence>
<dbReference type="InterPro" id="IPR036430">
    <property type="entry name" value="RNase_T2-like_sf"/>
</dbReference>
<organism evidence="2">
    <name type="scientific">viral metagenome</name>
    <dbReference type="NCBI Taxonomy" id="1070528"/>
    <lineage>
        <taxon>unclassified sequences</taxon>
        <taxon>metagenomes</taxon>
        <taxon>organismal metagenomes</taxon>
    </lineage>
</organism>
<proteinExistence type="inferred from homology"/>